<dbReference type="Pfam" id="PF23080">
    <property type="entry name" value="DUF7046"/>
    <property type="match status" value="1"/>
</dbReference>
<dbReference type="InterPro" id="IPR055474">
    <property type="entry name" value="DUF7046"/>
</dbReference>
<gene>
    <name evidence="4" type="ORF">Cni_G18288</name>
</gene>
<feature type="domain" description="DUF7046" evidence="2">
    <location>
        <begin position="457"/>
        <end position="553"/>
    </location>
</feature>
<dbReference type="AlphaFoldDB" id="A0AAQ3KJ73"/>
<evidence type="ECO:0000259" key="3">
    <source>
        <dbReference type="Pfam" id="PF23197"/>
    </source>
</evidence>
<evidence type="ECO:0000256" key="1">
    <source>
        <dbReference type="SAM" id="MobiDB-lite"/>
    </source>
</evidence>
<dbReference type="PANTHER" id="PTHR31149">
    <property type="entry name" value="EXPRESSED PROTEIN"/>
    <property type="match status" value="1"/>
</dbReference>
<feature type="domain" description="AIR9-like A9" evidence="3">
    <location>
        <begin position="359"/>
        <end position="416"/>
    </location>
</feature>
<dbReference type="GO" id="GO:0005886">
    <property type="term" value="C:plasma membrane"/>
    <property type="evidence" value="ECO:0007669"/>
    <property type="project" value="TreeGrafter"/>
</dbReference>
<dbReference type="FunFam" id="2.60.40.2700:FF:000001">
    <property type="entry name" value="Transmembrane protein"/>
    <property type="match status" value="1"/>
</dbReference>
<evidence type="ECO:0000313" key="5">
    <source>
        <dbReference type="Proteomes" id="UP001327560"/>
    </source>
</evidence>
<evidence type="ECO:0000313" key="4">
    <source>
        <dbReference type="EMBL" id="WOL09535.1"/>
    </source>
</evidence>
<name>A0AAQ3KJ73_9LILI</name>
<proteinExistence type="predicted"/>
<dbReference type="Gene3D" id="2.60.40.2700">
    <property type="match status" value="1"/>
</dbReference>
<organism evidence="4 5">
    <name type="scientific">Canna indica</name>
    <name type="common">Indian-shot</name>
    <dbReference type="NCBI Taxonomy" id="4628"/>
    <lineage>
        <taxon>Eukaryota</taxon>
        <taxon>Viridiplantae</taxon>
        <taxon>Streptophyta</taxon>
        <taxon>Embryophyta</taxon>
        <taxon>Tracheophyta</taxon>
        <taxon>Spermatophyta</taxon>
        <taxon>Magnoliopsida</taxon>
        <taxon>Liliopsida</taxon>
        <taxon>Zingiberales</taxon>
        <taxon>Cannaceae</taxon>
        <taxon>Canna</taxon>
    </lineage>
</organism>
<accession>A0AAQ3KJ73</accession>
<feature type="region of interest" description="Disordered" evidence="1">
    <location>
        <begin position="1"/>
        <end position="67"/>
    </location>
</feature>
<sequence>MHDPYYARSDVANVDHHSSNELMTPDAMPPNTGHVHENADSGLSAQRSDSLTRHRFQNNIGPRKTDEFNNRLLDPQIMELYYRSRMQEEEILLLRKEVNDAYINELHLLNEKHILERKLCELRIALDEKQDDAISSAMKELTKKRSYFEENLRLANNLKDVEEEMYFLTSSLLSLLAEYDIRPPLFSSSTISSGIKQLYQHMQWKIRSYANFNDMNHQFGNQPDNIVINKNVQPPSSSRNQLSHAYMEPVIPELHLHGQYPMNLYEKSTSNQKMDIKDANITPNSEVPYPSVIEKQKEFPSDSYREVGAGAPLHMPTMTDNQGSFISEGEFDLPAIVGFQIYGEAQPGRKLLACGYPTNGTTLCIFQWVRELDDGTRQYIEGATVPEYVVTADDVDTILAVDCTPIDESGRQGDLVRQFANNQKITCDPEMKHYIDSCISAGKAVFNVKLLIDSSDWEQAVLLLKRSTYLIKAKSTDRVVVEEKYSQDLKIKVPLGYTTQFVLTCSEGINLPLSTDGTSQPHNLENDVRFRDIIVLTMRYFQSKALDAKRKVKV</sequence>
<dbReference type="Proteomes" id="UP001327560">
    <property type="component" value="Chromosome 6"/>
</dbReference>
<evidence type="ECO:0000259" key="2">
    <source>
        <dbReference type="Pfam" id="PF23080"/>
    </source>
</evidence>
<dbReference type="InterPro" id="IPR056284">
    <property type="entry name" value="AIR9-like_A9"/>
</dbReference>
<dbReference type="PANTHER" id="PTHR31149:SF7">
    <property type="entry name" value="EXPRESSED PROTEIN"/>
    <property type="match status" value="1"/>
</dbReference>
<dbReference type="Pfam" id="PF23197">
    <property type="entry name" value="IG_AIR9"/>
    <property type="match status" value="1"/>
</dbReference>
<reference evidence="4 5" key="1">
    <citation type="submission" date="2023-10" db="EMBL/GenBank/DDBJ databases">
        <title>Chromosome-scale genome assembly provides insights into flower coloration mechanisms of Canna indica.</title>
        <authorList>
            <person name="Li C."/>
        </authorList>
    </citation>
    <scope>NUCLEOTIDE SEQUENCE [LARGE SCALE GENOMIC DNA]</scope>
    <source>
        <tissue evidence="4">Flower</tissue>
    </source>
</reference>
<protein>
    <submittedName>
        <fullName evidence="4">Uncharacterized protein</fullName>
    </submittedName>
</protein>
<dbReference type="EMBL" id="CP136895">
    <property type="protein sequence ID" value="WOL09535.1"/>
    <property type="molecule type" value="Genomic_DNA"/>
</dbReference>
<keyword evidence="5" id="KW-1185">Reference proteome</keyword>